<feature type="region of interest" description="Disordered" evidence="1">
    <location>
        <begin position="1"/>
        <end position="69"/>
    </location>
</feature>
<feature type="region of interest" description="Disordered" evidence="1">
    <location>
        <begin position="115"/>
        <end position="311"/>
    </location>
</feature>
<feature type="compositionally biased region" description="Basic and acidic residues" evidence="1">
    <location>
        <begin position="115"/>
        <end position="130"/>
    </location>
</feature>
<feature type="compositionally biased region" description="Basic and acidic residues" evidence="1">
    <location>
        <begin position="236"/>
        <end position="252"/>
    </location>
</feature>
<dbReference type="InterPro" id="IPR025430">
    <property type="entry name" value="DUF4167"/>
</dbReference>
<comment type="caution">
    <text evidence="3">The sequence shown here is derived from an EMBL/GenBank/DDBJ whole genome shotgun (WGS) entry which is preliminary data.</text>
</comment>
<dbReference type="Pfam" id="PF13763">
    <property type="entry name" value="DUF4167"/>
    <property type="match status" value="1"/>
</dbReference>
<gene>
    <name evidence="3" type="ORF">H7F53_12295</name>
</gene>
<reference evidence="3 4" key="1">
    <citation type="submission" date="2020-08" db="EMBL/GenBank/DDBJ databases">
        <title>The genome sequence of type strain Novosphingobium piscinae KCTC 42194.</title>
        <authorList>
            <person name="Liu Y."/>
        </authorList>
    </citation>
    <scope>NUCLEOTIDE SEQUENCE [LARGE SCALE GENOMIC DNA]</scope>
    <source>
        <strain evidence="3 4">KCTC 42194</strain>
    </source>
</reference>
<dbReference type="EMBL" id="JACLAX010000012">
    <property type="protein sequence ID" value="MBC2669927.1"/>
    <property type="molecule type" value="Genomic_DNA"/>
</dbReference>
<dbReference type="AlphaFoldDB" id="A0A7X1KQP2"/>
<proteinExistence type="predicted"/>
<evidence type="ECO:0000313" key="4">
    <source>
        <dbReference type="Proteomes" id="UP000551327"/>
    </source>
</evidence>
<keyword evidence="4" id="KW-1185">Reference proteome</keyword>
<evidence type="ECO:0000259" key="2">
    <source>
        <dbReference type="Pfam" id="PF13763"/>
    </source>
</evidence>
<feature type="domain" description="DUF4167" evidence="2">
    <location>
        <begin position="41"/>
        <end position="115"/>
    </location>
</feature>
<organism evidence="3 4">
    <name type="scientific">Novosphingobium piscinae</name>
    <dbReference type="NCBI Taxonomy" id="1507448"/>
    <lineage>
        <taxon>Bacteria</taxon>
        <taxon>Pseudomonadati</taxon>
        <taxon>Pseudomonadota</taxon>
        <taxon>Alphaproteobacteria</taxon>
        <taxon>Sphingomonadales</taxon>
        <taxon>Sphingomonadaceae</taxon>
        <taxon>Novosphingobium</taxon>
    </lineage>
</organism>
<feature type="compositionally biased region" description="Basic and acidic residues" evidence="1">
    <location>
        <begin position="155"/>
        <end position="202"/>
    </location>
</feature>
<dbReference type="Proteomes" id="UP000551327">
    <property type="component" value="Unassembled WGS sequence"/>
</dbReference>
<accession>A0A7X1KQP2</accession>
<name>A0A7X1KQP2_9SPHN</name>
<sequence>MSGPAVRRARRCAGRRRCESPSDGASAARRSGEGKSPLNNNRGNNRRRGRGNNRPQGGGQQLNRIDSRARGNAPQLLEKYRKLAQDAHQNGDRVLAEYYLQFADHYFRVIADTRTRQEEQRRPRDERWQEASEEGDDAGEFSGDSDFAFDQPVYTRREREDREPREPRDRDRDQPREREAREPREPRERPQRERDTPRRDEPVAEPAAEANGGDEAASVYEPAENPFVRGTRGLRPRREDRRPRRDTPRDEPAAAVAADEGEAPARFDAALLPPSFAVRDEAPASDDAEAAPAPKRRGRKPKAAAPVGGEG</sequence>
<protein>
    <submittedName>
        <fullName evidence="3">DUF4167 domain-containing protein</fullName>
    </submittedName>
</protein>
<evidence type="ECO:0000256" key="1">
    <source>
        <dbReference type="SAM" id="MobiDB-lite"/>
    </source>
</evidence>
<evidence type="ECO:0000313" key="3">
    <source>
        <dbReference type="EMBL" id="MBC2669927.1"/>
    </source>
</evidence>